<organism evidence="2 3">
    <name type="scientific">Gossypium tomentosum</name>
    <name type="common">Hawaiian cotton</name>
    <name type="synonym">Gossypium sandvicense</name>
    <dbReference type="NCBI Taxonomy" id="34277"/>
    <lineage>
        <taxon>Eukaryota</taxon>
        <taxon>Viridiplantae</taxon>
        <taxon>Streptophyta</taxon>
        <taxon>Embryophyta</taxon>
        <taxon>Tracheophyta</taxon>
        <taxon>Spermatophyta</taxon>
        <taxon>Magnoliopsida</taxon>
        <taxon>eudicotyledons</taxon>
        <taxon>Gunneridae</taxon>
        <taxon>Pentapetalae</taxon>
        <taxon>rosids</taxon>
        <taxon>malvids</taxon>
        <taxon>Malvales</taxon>
        <taxon>Malvaceae</taxon>
        <taxon>Malvoideae</taxon>
        <taxon>Gossypium</taxon>
    </lineage>
</organism>
<evidence type="ECO:0000313" key="2">
    <source>
        <dbReference type="EMBL" id="TYH43317.1"/>
    </source>
</evidence>
<gene>
    <name evidence="2" type="ORF">ES332_D11G119800v1</name>
</gene>
<name>A0A5D2IL44_GOSTO</name>
<protein>
    <submittedName>
        <fullName evidence="2">Uncharacterized protein</fullName>
    </submittedName>
</protein>
<evidence type="ECO:0000256" key="1">
    <source>
        <dbReference type="SAM" id="MobiDB-lite"/>
    </source>
</evidence>
<reference evidence="2 3" key="1">
    <citation type="submission" date="2019-07" db="EMBL/GenBank/DDBJ databases">
        <title>WGS assembly of Gossypium tomentosum.</title>
        <authorList>
            <person name="Chen Z.J."/>
            <person name="Sreedasyam A."/>
            <person name="Ando A."/>
            <person name="Song Q."/>
            <person name="De L."/>
            <person name="Hulse-Kemp A."/>
            <person name="Ding M."/>
            <person name="Ye W."/>
            <person name="Kirkbride R."/>
            <person name="Jenkins J."/>
            <person name="Plott C."/>
            <person name="Lovell J."/>
            <person name="Lin Y.-M."/>
            <person name="Vaughn R."/>
            <person name="Liu B."/>
            <person name="Li W."/>
            <person name="Simpson S."/>
            <person name="Scheffler B."/>
            <person name="Saski C."/>
            <person name="Grover C."/>
            <person name="Hu G."/>
            <person name="Conover J."/>
            <person name="Carlson J."/>
            <person name="Shu S."/>
            <person name="Boston L."/>
            <person name="Williams M."/>
            <person name="Peterson D."/>
            <person name="Mcgee K."/>
            <person name="Jones D."/>
            <person name="Wendel J."/>
            <person name="Stelly D."/>
            <person name="Grimwood J."/>
            <person name="Schmutz J."/>
        </authorList>
    </citation>
    <scope>NUCLEOTIDE SEQUENCE [LARGE SCALE GENOMIC DNA]</scope>
    <source>
        <strain evidence="2">7179.01</strain>
    </source>
</reference>
<dbReference type="Proteomes" id="UP000322667">
    <property type="component" value="Chromosome D11"/>
</dbReference>
<proteinExistence type="predicted"/>
<dbReference type="AlphaFoldDB" id="A0A5D2IL44"/>
<keyword evidence="3" id="KW-1185">Reference proteome</keyword>
<dbReference type="EMBL" id="CM017633">
    <property type="protein sequence ID" value="TYH43317.1"/>
    <property type="molecule type" value="Genomic_DNA"/>
</dbReference>
<sequence length="84" mass="9473">MGKGRCASLQPVPSPKNESPMARRRSDSQFGQLETLTRAEFMAFCRFGASLPGFGRCARRGRTWVAAGERQPRIPWRLGFPKNF</sequence>
<evidence type="ECO:0000313" key="3">
    <source>
        <dbReference type="Proteomes" id="UP000322667"/>
    </source>
</evidence>
<feature type="region of interest" description="Disordered" evidence="1">
    <location>
        <begin position="1"/>
        <end position="28"/>
    </location>
</feature>
<accession>A0A5D2IL44</accession>